<feature type="transmembrane region" description="Helical" evidence="5">
    <location>
        <begin position="61"/>
        <end position="79"/>
    </location>
</feature>
<dbReference type="Pfam" id="PF04193">
    <property type="entry name" value="PQ-loop"/>
    <property type="match status" value="1"/>
</dbReference>
<gene>
    <name evidence="6" type="ORF">V0288_07085</name>
</gene>
<dbReference type="InterPro" id="IPR006603">
    <property type="entry name" value="PQ-loop_rpt"/>
</dbReference>
<evidence type="ECO:0000313" key="7">
    <source>
        <dbReference type="Proteomes" id="UP001328733"/>
    </source>
</evidence>
<evidence type="ECO:0000256" key="3">
    <source>
        <dbReference type="ARBA" id="ARBA00022989"/>
    </source>
</evidence>
<dbReference type="AlphaFoldDB" id="A0AAW9QP25"/>
<evidence type="ECO:0000313" key="6">
    <source>
        <dbReference type="EMBL" id="MEG3436879.1"/>
    </source>
</evidence>
<dbReference type="NCBIfam" id="NF037968">
    <property type="entry name" value="SemiSWEET_2"/>
    <property type="match status" value="1"/>
</dbReference>
<dbReference type="InterPro" id="IPR047662">
    <property type="entry name" value="SemiSWEET"/>
</dbReference>
<comment type="caution">
    <text evidence="6">The sequence shown here is derived from an EMBL/GenBank/DDBJ whole genome shotgun (WGS) entry which is preliminary data.</text>
</comment>
<comment type="subcellular location">
    <subcellularLocation>
        <location evidence="1">Membrane</location>
        <topology evidence="1">Multi-pass membrane protein</topology>
    </subcellularLocation>
</comment>
<dbReference type="Proteomes" id="UP001328733">
    <property type="component" value="Unassembled WGS sequence"/>
</dbReference>
<dbReference type="RefSeq" id="WP_332864347.1">
    <property type="nucleotide sequence ID" value="NZ_JBAFSM010000011.1"/>
</dbReference>
<dbReference type="EMBL" id="JBAFSM010000011">
    <property type="protein sequence ID" value="MEG3436879.1"/>
    <property type="molecule type" value="Genomic_DNA"/>
</dbReference>
<dbReference type="Gene3D" id="1.20.1280.290">
    <property type="match status" value="1"/>
</dbReference>
<name>A0AAW9QP25_9CHRO</name>
<accession>A0AAW9QP25</accession>
<evidence type="ECO:0000256" key="4">
    <source>
        <dbReference type="ARBA" id="ARBA00023136"/>
    </source>
</evidence>
<feature type="transmembrane region" description="Helical" evidence="5">
    <location>
        <begin position="6"/>
        <end position="24"/>
    </location>
</feature>
<protein>
    <submittedName>
        <fullName evidence="6">SemiSWEET transporter</fullName>
    </submittedName>
</protein>
<keyword evidence="3 5" id="KW-1133">Transmembrane helix</keyword>
<keyword evidence="4 5" id="KW-0472">Membrane</keyword>
<reference evidence="6 7" key="1">
    <citation type="submission" date="2024-01" db="EMBL/GenBank/DDBJ databases">
        <title>Genomic insights into the taxonomy and metabolism of the cyanobacterium Pannus brasiliensis CCIBt3594.</title>
        <authorList>
            <person name="Machado M."/>
            <person name="Botero N.B."/>
            <person name="Andreote A.P.D."/>
            <person name="Feitosa A.M.T."/>
            <person name="Popin R."/>
            <person name="Sivonen K."/>
            <person name="Fiore M.F."/>
        </authorList>
    </citation>
    <scope>NUCLEOTIDE SEQUENCE [LARGE SCALE GENOMIC DNA]</scope>
    <source>
        <strain evidence="6 7">CCIBt3594</strain>
    </source>
</reference>
<feature type="transmembrane region" description="Helical" evidence="5">
    <location>
        <begin position="36"/>
        <end position="55"/>
    </location>
</feature>
<dbReference type="GO" id="GO:0051119">
    <property type="term" value="F:sugar transmembrane transporter activity"/>
    <property type="evidence" value="ECO:0007669"/>
    <property type="project" value="InterPro"/>
</dbReference>
<evidence type="ECO:0000256" key="2">
    <source>
        <dbReference type="ARBA" id="ARBA00022692"/>
    </source>
</evidence>
<keyword evidence="7" id="KW-1185">Reference proteome</keyword>
<sequence length="84" mass="9315">MDIVNAIGIVAGTLTTLSFLPQVVKTWRERSAKDLSLSMFLVFCAGVFLWIIYGFCVGSRPIVIANSFTFLLAGTILYFKLKYG</sequence>
<evidence type="ECO:0000256" key="5">
    <source>
        <dbReference type="SAM" id="Phobius"/>
    </source>
</evidence>
<dbReference type="GO" id="GO:0016020">
    <property type="term" value="C:membrane"/>
    <property type="evidence" value="ECO:0007669"/>
    <property type="project" value="UniProtKB-SubCell"/>
</dbReference>
<proteinExistence type="predicted"/>
<keyword evidence="2 5" id="KW-0812">Transmembrane</keyword>
<organism evidence="6 7">
    <name type="scientific">Pannus brasiliensis CCIBt3594</name>
    <dbReference type="NCBI Taxonomy" id="1427578"/>
    <lineage>
        <taxon>Bacteria</taxon>
        <taxon>Bacillati</taxon>
        <taxon>Cyanobacteriota</taxon>
        <taxon>Cyanophyceae</taxon>
        <taxon>Oscillatoriophycideae</taxon>
        <taxon>Chroococcales</taxon>
        <taxon>Microcystaceae</taxon>
        <taxon>Pannus</taxon>
    </lineage>
</organism>
<evidence type="ECO:0000256" key="1">
    <source>
        <dbReference type="ARBA" id="ARBA00004141"/>
    </source>
</evidence>